<reference evidence="1 2" key="1">
    <citation type="journal article" date="2012" name="J. Bacteriol.">
        <title>Genome Sequence of "Candidatus Nitrosoarchaeum limnia" BG20, a Low-Salinity Ammonia-Oxidizing Archaeon from the San Francisco Bay Estuary.</title>
        <authorList>
            <person name="Mosier A.C."/>
            <person name="Allen E.E."/>
            <person name="Kim M."/>
            <person name="Ferriera S."/>
            <person name="Francis C.A."/>
        </authorList>
    </citation>
    <scope>NUCLEOTIDE SEQUENCE [LARGE SCALE GENOMIC DNA]</scope>
    <source>
        <strain evidence="1 2">BG20</strain>
    </source>
</reference>
<keyword evidence="2" id="KW-1185">Reference proteome</keyword>
<comment type="caution">
    <text evidence="1">The sequence shown here is derived from an EMBL/GenBank/DDBJ whole genome shotgun (WGS) entry which is preliminary data.</text>
</comment>
<dbReference type="EMBL" id="AHJG01000186">
    <property type="protein sequence ID" value="EPA05436.1"/>
    <property type="molecule type" value="Genomic_DNA"/>
</dbReference>
<protein>
    <recommendedName>
        <fullName evidence="3">DNA repair helicase</fullName>
    </recommendedName>
</protein>
<sequence length="222" mass="26093">YIKKLLGFREMKFEQEYRSDRNDVVTEFFVPCLSKCVEYDRCVDFLSIRNLAGIAMGFDNFTSGKAKLKMITGNRFKISDLNILTKLFNEKYTKRFDGKLIKDVKIQKIQDFINNGQIELKIAVPNSEEISNYFSERIGIFKDEKGDCVAFTGTSSSLSTHIRDFESVDVFTSWNDKSRIDRKIKDFDDLWENNTKFVEVYDFMYAEKNNLLKYTSEWVFSD</sequence>
<feature type="non-terminal residue" evidence="1">
    <location>
        <position position="1"/>
    </location>
</feature>
<proteinExistence type="predicted"/>
<dbReference type="AlphaFoldDB" id="S2E7L2"/>
<dbReference type="RefSeq" id="WP_010192410.1">
    <property type="nucleotide sequence ID" value="NZ_AHJG01000186.1"/>
</dbReference>
<name>S2E7L2_9ARCH</name>
<dbReference type="Proteomes" id="UP000014065">
    <property type="component" value="Unassembled WGS sequence"/>
</dbReference>
<evidence type="ECO:0000313" key="2">
    <source>
        <dbReference type="Proteomes" id="UP000014065"/>
    </source>
</evidence>
<organism evidence="1 2">
    <name type="scientific">Candidatus Nitrosarchaeum limnium BG20</name>
    <dbReference type="NCBI Taxonomy" id="859192"/>
    <lineage>
        <taxon>Archaea</taxon>
        <taxon>Nitrososphaerota</taxon>
        <taxon>Nitrososphaeria</taxon>
        <taxon>Nitrosopumilales</taxon>
        <taxon>Nitrosopumilaceae</taxon>
        <taxon>Nitrosarchaeum</taxon>
    </lineage>
</organism>
<gene>
    <name evidence="1" type="ORF">BG20_I0735</name>
</gene>
<dbReference type="PATRIC" id="fig|859192.6.peg.1343"/>
<accession>S2E7L2</accession>
<evidence type="ECO:0000313" key="1">
    <source>
        <dbReference type="EMBL" id="EPA05436.1"/>
    </source>
</evidence>
<evidence type="ECO:0008006" key="3">
    <source>
        <dbReference type="Google" id="ProtNLM"/>
    </source>
</evidence>